<feature type="binding site" evidence="14">
    <location>
        <position position="140"/>
    </location>
    <ligand>
        <name>ATP</name>
        <dbReference type="ChEBI" id="CHEBI:30616"/>
    </ligand>
</feature>
<reference evidence="16 17" key="1">
    <citation type="submission" date="2016-10" db="EMBL/GenBank/DDBJ databases">
        <authorList>
            <person name="de Groot N.N."/>
        </authorList>
    </citation>
    <scope>NUCLEOTIDE SEQUENCE [LARGE SCALE GENOMIC DNA]</scope>
    <source>
        <strain evidence="16 17">DSM 26656</strain>
    </source>
</reference>
<sequence>MTRHLEASEAGIAEAATLLRQGGLVALPTETVYGLAADATSGTAVASIYAAKERPSFNPLIAHLPDLAAARRQGLFDANALALAKAFWPGPLTLVVATSPGCEVSELARAGLNSVALRVPSHPVARAVLQAAGRPIAAPSANRSGRVSATSAAHVLVDLDGRIDAVLDAGPTQVGVESTIVACLDGAPRLLRPGGVPRAAIEGVIGRALVLAGEAGAAPISPGLLASHYAPAARVRLEAEAPRFGEAWLGFGPEPEGSSKSAASLNLSLTGDLSEAAANLFGHLRRLDAQGVAAIAVASIPMQGLGEAINDRLRRAAAPR</sequence>
<dbReference type="Pfam" id="PF01300">
    <property type="entry name" value="Sua5_yciO_yrdC"/>
    <property type="match status" value="1"/>
</dbReference>
<feature type="domain" description="YrdC-like" evidence="15">
    <location>
        <begin position="9"/>
        <end position="196"/>
    </location>
</feature>
<protein>
    <recommendedName>
        <fullName evidence="4 13">Threonylcarbamoyl-AMP synthase</fullName>
        <shortName evidence="13">TC-AMP synthase</shortName>
        <ecNumber evidence="3 13">2.7.7.87</ecNumber>
    </recommendedName>
    <alternativeName>
        <fullName evidence="11 13">L-threonylcarbamoyladenylate synthase</fullName>
    </alternativeName>
</protein>
<dbReference type="Proteomes" id="UP000236743">
    <property type="component" value="Unassembled WGS sequence"/>
</dbReference>
<keyword evidence="17" id="KW-1185">Reference proteome</keyword>
<feature type="binding site" evidence="14">
    <location>
        <position position="54"/>
    </location>
    <ligand>
        <name>ATP</name>
        <dbReference type="ChEBI" id="CHEBI:30616"/>
    </ligand>
</feature>
<dbReference type="InterPro" id="IPR038385">
    <property type="entry name" value="Sua5/YwlC_C"/>
</dbReference>
<keyword evidence="5 13" id="KW-0963">Cytoplasm</keyword>
<gene>
    <name evidence="16" type="ORF">SAMN04488115_101706</name>
</gene>
<name>A0A1H5TLS9_9HYPH</name>
<dbReference type="SUPFAM" id="SSF55821">
    <property type="entry name" value="YrdC/RibB"/>
    <property type="match status" value="1"/>
</dbReference>
<dbReference type="GO" id="GO:0005524">
    <property type="term" value="F:ATP binding"/>
    <property type="evidence" value="ECO:0007669"/>
    <property type="project" value="UniProtKB-UniRule"/>
</dbReference>
<dbReference type="PIRSF" id="PIRSF004930">
    <property type="entry name" value="Tln_factor_SUA5"/>
    <property type="match status" value="1"/>
</dbReference>
<dbReference type="InterPro" id="IPR010923">
    <property type="entry name" value="T(6)A37_SUA5"/>
</dbReference>
<comment type="similarity">
    <text evidence="2 13">Belongs to the SUA5 family.</text>
</comment>
<evidence type="ECO:0000256" key="14">
    <source>
        <dbReference type="PIRSR" id="PIRSR004930-1"/>
    </source>
</evidence>
<feature type="binding site" evidence="14">
    <location>
        <position position="118"/>
    </location>
    <ligand>
        <name>ATP</name>
        <dbReference type="ChEBI" id="CHEBI:30616"/>
    </ligand>
</feature>
<comment type="catalytic activity">
    <reaction evidence="12 13">
        <text>L-threonine + hydrogencarbonate + ATP = L-threonylcarbamoyladenylate + diphosphate + H2O</text>
        <dbReference type="Rhea" id="RHEA:36407"/>
        <dbReference type="ChEBI" id="CHEBI:15377"/>
        <dbReference type="ChEBI" id="CHEBI:17544"/>
        <dbReference type="ChEBI" id="CHEBI:30616"/>
        <dbReference type="ChEBI" id="CHEBI:33019"/>
        <dbReference type="ChEBI" id="CHEBI:57926"/>
        <dbReference type="ChEBI" id="CHEBI:73682"/>
        <dbReference type="EC" id="2.7.7.87"/>
    </reaction>
</comment>
<evidence type="ECO:0000259" key="15">
    <source>
        <dbReference type="PROSITE" id="PS51163"/>
    </source>
</evidence>
<comment type="subcellular location">
    <subcellularLocation>
        <location evidence="1 13">Cytoplasm</location>
    </subcellularLocation>
</comment>
<feature type="binding site" evidence="14">
    <location>
        <position position="58"/>
    </location>
    <ligand>
        <name>ATP</name>
        <dbReference type="ChEBI" id="CHEBI:30616"/>
    </ligand>
</feature>
<evidence type="ECO:0000256" key="10">
    <source>
        <dbReference type="ARBA" id="ARBA00022840"/>
    </source>
</evidence>
<feature type="binding site" evidence="14">
    <location>
        <position position="138"/>
    </location>
    <ligand>
        <name>L-threonine</name>
        <dbReference type="ChEBI" id="CHEBI:57926"/>
    </ligand>
</feature>
<dbReference type="GO" id="GO:0061710">
    <property type="term" value="F:L-threonylcarbamoyladenylate synthase"/>
    <property type="evidence" value="ECO:0007669"/>
    <property type="project" value="UniProtKB-EC"/>
</dbReference>
<evidence type="ECO:0000256" key="4">
    <source>
        <dbReference type="ARBA" id="ARBA00015492"/>
    </source>
</evidence>
<feature type="binding site" evidence="14">
    <location>
        <position position="229"/>
    </location>
    <ligand>
        <name>ATP</name>
        <dbReference type="ChEBI" id="CHEBI:30616"/>
    </ligand>
</feature>
<evidence type="ECO:0000256" key="1">
    <source>
        <dbReference type="ARBA" id="ARBA00004496"/>
    </source>
</evidence>
<keyword evidence="9 13" id="KW-0547">Nucleotide-binding</keyword>
<dbReference type="GO" id="GO:0000049">
    <property type="term" value="F:tRNA binding"/>
    <property type="evidence" value="ECO:0007669"/>
    <property type="project" value="TreeGrafter"/>
</dbReference>
<dbReference type="GO" id="GO:0008033">
    <property type="term" value="P:tRNA processing"/>
    <property type="evidence" value="ECO:0007669"/>
    <property type="project" value="UniProtKB-KW"/>
</dbReference>
<dbReference type="PROSITE" id="PS51163">
    <property type="entry name" value="YRDC"/>
    <property type="match status" value="1"/>
</dbReference>
<keyword evidence="10 13" id="KW-0067">ATP-binding</keyword>
<dbReference type="PANTHER" id="PTHR17490:SF16">
    <property type="entry name" value="THREONYLCARBAMOYL-AMP SYNTHASE"/>
    <property type="match status" value="1"/>
</dbReference>
<feature type="binding site" evidence="14">
    <location>
        <position position="63"/>
    </location>
    <ligand>
        <name>ATP</name>
        <dbReference type="ChEBI" id="CHEBI:30616"/>
    </ligand>
</feature>
<evidence type="ECO:0000256" key="6">
    <source>
        <dbReference type="ARBA" id="ARBA00022679"/>
    </source>
</evidence>
<evidence type="ECO:0000256" key="13">
    <source>
        <dbReference type="PIRNR" id="PIRNR004930"/>
    </source>
</evidence>
<dbReference type="AlphaFoldDB" id="A0A1H5TLS9"/>
<accession>A0A1H5TLS9</accession>
<evidence type="ECO:0000256" key="12">
    <source>
        <dbReference type="ARBA" id="ARBA00048366"/>
    </source>
</evidence>
<evidence type="ECO:0000256" key="11">
    <source>
        <dbReference type="ARBA" id="ARBA00029774"/>
    </source>
</evidence>
<dbReference type="Pfam" id="PF03481">
    <property type="entry name" value="Sua5_C"/>
    <property type="match status" value="1"/>
</dbReference>
<dbReference type="Gene3D" id="3.90.870.10">
    <property type="entry name" value="DHBP synthase"/>
    <property type="match status" value="1"/>
</dbReference>
<evidence type="ECO:0000256" key="8">
    <source>
        <dbReference type="ARBA" id="ARBA00022695"/>
    </source>
</evidence>
<dbReference type="EMBL" id="FNUY01000001">
    <property type="protein sequence ID" value="SEF63724.1"/>
    <property type="molecule type" value="Genomic_DNA"/>
</dbReference>
<dbReference type="InterPro" id="IPR005145">
    <property type="entry name" value="Sua5_C"/>
</dbReference>
<dbReference type="GO" id="GO:0003725">
    <property type="term" value="F:double-stranded RNA binding"/>
    <property type="evidence" value="ECO:0007669"/>
    <property type="project" value="UniProtKB-UniRule"/>
</dbReference>
<dbReference type="OrthoDB" id="9814580at2"/>
<keyword evidence="7 13" id="KW-0819">tRNA processing</keyword>
<feature type="binding site" evidence="14">
    <location>
        <position position="148"/>
    </location>
    <ligand>
        <name>ATP</name>
        <dbReference type="ChEBI" id="CHEBI:30616"/>
    </ligand>
</feature>
<dbReference type="GO" id="GO:0006450">
    <property type="term" value="P:regulation of translational fidelity"/>
    <property type="evidence" value="ECO:0007669"/>
    <property type="project" value="TreeGrafter"/>
</dbReference>
<dbReference type="EC" id="2.7.7.87" evidence="3 13"/>
<dbReference type="InterPro" id="IPR050156">
    <property type="entry name" value="TC-AMP_synthase_SUA5"/>
</dbReference>
<dbReference type="Gene3D" id="3.40.50.11030">
    <property type="entry name" value="Threonylcarbamoyl-AMP synthase, C-terminal domain"/>
    <property type="match status" value="1"/>
</dbReference>
<feature type="binding site" evidence="14">
    <location>
        <position position="192"/>
    </location>
    <ligand>
        <name>ATP</name>
        <dbReference type="ChEBI" id="CHEBI:30616"/>
    </ligand>
</feature>
<dbReference type="RefSeq" id="WP_103871040.1">
    <property type="nucleotide sequence ID" value="NZ_FNUY01000001.1"/>
</dbReference>
<dbReference type="InterPro" id="IPR006070">
    <property type="entry name" value="Sua5-like_dom"/>
</dbReference>
<feature type="binding site" evidence="14">
    <location>
        <position position="178"/>
    </location>
    <ligand>
        <name>L-threonine</name>
        <dbReference type="ChEBI" id="CHEBI:57926"/>
    </ligand>
</feature>
<proteinExistence type="inferred from homology"/>
<evidence type="ECO:0000256" key="7">
    <source>
        <dbReference type="ARBA" id="ARBA00022694"/>
    </source>
</evidence>
<keyword evidence="8 13" id="KW-0548">Nucleotidyltransferase</keyword>
<dbReference type="InterPro" id="IPR017945">
    <property type="entry name" value="DHBP_synth_RibB-like_a/b_dom"/>
</dbReference>
<evidence type="ECO:0000256" key="5">
    <source>
        <dbReference type="ARBA" id="ARBA00022490"/>
    </source>
</evidence>
<evidence type="ECO:0000313" key="17">
    <source>
        <dbReference type="Proteomes" id="UP000236743"/>
    </source>
</evidence>
<feature type="binding site" evidence="14">
    <location>
        <position position="31"/>
    </location>
    <ligand>
        <name>L-threonine</name>
        <dbReference type="ChEBI" id="CHEBI:57926"/>
    </ligand>
</feature>
<evidence type="ECO:0000256" key="9">
    <source>
        <dbReference type="ARBA" id="ARBA00022741"/>
    </source>
</evidence>
<evidence type="ECO:0000313" key="16">
    <source>
        <dbReference type="EMBL" id="SEF63724.1"/>
    </source>
</evidence>
<dbReference type="FunFam" id="3.90.870.10:FF:000009">
    <property type="entry name" value="Threonylcarbamoyl-AMP synthase, putative"/>
    <property type="match status" value="1"/>
</dbReference>
<evidence type="ECO:0000256" key="3">
    <source>
        <dbReference type="ARBA" id="ARBA00012584"/>
    </source>
</evidence>
<dbReference type="GO" id="GO:0005737">
    <property type="term" value="C:cytoplasm"/>
    <property type="evidence" value="ECO:0007669"/>
    <property type="project" value="UniProtKB-SubCell"/>
</dbReference>
<dbReference type="NCBIfam" id="TIGR00057">
    <property type="entry name" value="L-threonylcarbamoyladenylate synthase"/>
    <property type="match status" value="1"/>
</dbReference>
<comment type="function">
    <text evidence="13">Required for the formation of a threonylcarbamoyl group on adenosine at position 37 (t(6)A37) in tRNAs that read codons beginning with adenine.</text>
</comment>
<evidence type="ECO:0000256" key="2">
    <source>
        <dbReference type="ARBA" id="ARBA00007663"/>
    </source>
</evidence>
<dbReference type="PANTHER" id="PTHR17490">
    <property type="entry name" value="SUA5"/>
    <property type="match status" value="1"/>
</dbReference>
<organism evidence="16 17">
    <name type="scientific">Bosea lathyri</name>
    <dbReference type="NCBI Taxonomy" id="1036778"/>
    <lineage>
        <taxon>Bacteria</taxon>
        <taxon>Pseudomonadati</taxon>
        <taxon>Pseudomonadota</taxon>
        <taxon>Alphaproteobacteria</taxon>
        <taxon>Hyphomicrobiales</taxon>
        <taxon>Boseaceae</taxon>
        <taxon>Bosea</taxon>
    </lineage>
</organism>
<keyword evidence="6 13" id="KW-0808">Transferase</keyword>